<name>A0ABP3U8Y7_9GAMM</name>
<evidence type="ECO:0000313" key="1">
    <source>
        <dbReference type="EMBL" id="GAA0725119.1"/>
    </source>
</evidence>
<proteinExistence type="predicted"/>
<comment type="caution">
    <text evidence="1">The sequence shown here is derived from an EMBL/GenBank/DDBJ whole genome shotgun (WGS) entry which is preliminary data.</text>
</comment>
<dbReference type="Proteomes" id="UP001501523">
    <property type="component" value="Unassembled WGS sequence"/>
</dbReference>
<gene>
    <name evidence="1" type="ORF">GCM10009105_38370</name>
</gene>
<keyword evidence="2" id="KW-1185">Reference proteome</keyword>
<sequence>MTLVLALALLLAAGLRGRGVAVDIVAGRGFGAFMARFRGHGRAVLRRLRLLATRGSLPGLGTAFGSGALAAIVRFVFGHGQSSLGAVDGTKGGKDLGEAGGAAWRRALELR</sequence>
<organism evidence="1 2">
    <name type="scientific">Dokdonella soli</name>
    <dbReference type="NCBI Taxonomy" id="529810"/>
    <lineage>
        <taxon>Bacteria</taxon>
        <taxon>Pseudomonadati</taxon>
        <taxon>Pseudomonadota</taxon>
        <taxon>Gammaproteobacteria</taxon>
        <taxon>Lysobacterales</taxon>
        <taxon>Rhodanobacteraceae</taxon>
        <taxon>Dokdonella</taxon>
    </lineage>
</organism>
<accession>A0ABP3U8Y7</accession>
<reference evidence="2" key="1">
    <citation type="journal article" date="2019" name="Int. J. Syst. Evol. Microbiol.">
        <title>The Global Catalogue of Microorganisms (GCM) 10K type strain sequencing project: providing services to taxonomists for standard genome sequencing and annotation.</title>
        <authorList>
            <consortium name="The Broad Institute Genomics Platform"/>
            <consortium name="The Broad Institute Genome Sequencing Center for Infectious Disease"/>
            <person name="Wu L."/>
            <person name="Ma J."/>
        </authorList>
    </citation>
    <scope>NUCLEOTIDE SEQUENCE [LARGE SCALE GENOMIC DNA]</scope>
    <source>
        <strain evidence="2">JCM 15421</strain>
    </source>
</reference>
<evidence type="ECO:0008006" key="3">
    <source>
        <dbReference type="Google" id="ProtNLM"/>
    </source>
</evidence>
<dbReference type="EMBL" id="BAAAEU010000032">
    <property type="protein sequence ID" value="GAA0725119.1"/>
    <property type="molecule type" value="Genomic_DNA"/>
</dbReference>
<protein>
    <recommendedName>
        <fullName evidence="3">Secreted protein</fullName>
    </recommendedName>
</protein>
<evidence type="ECO:0000313" key="2">
    <source>
        <dbReference type="Proteomes" id="UP001501523"/>
    </source>
</evidence>